<dbReference type="PANTHER" id="PTHR43540:SF6">
    <property type="entry name" value="ISOCHORISMATASE-LIKE DOMAIN-CONTAINING PROTEIN"/>
    <property type="match status" value="1"/>
</dbReference>
<evidence type="ECO:0000313" key="4">
    <source>
        <dbReference type="EMBL" id="SDX85504.1"/>
    </source>
</evidence>
<keyword evidence="2" id="KW-0378">Hydrolase</keyword>
<dbReference type="InterPro" id="IPR036380">
    <property type="entry name" value="Isochorismatase-like_sf"/>
</dbReference>
<reference evidence="4 5" key="1">
    <citation type="submission" date="2016-10" db="EMBL/GenBank/DDBJ databases">
        <authorList>
            <person name="Varghese N."/>
            <person name="Submissions S."/>
        </authorList>
    </citation>
    <scope>NUCLEOTIDE SEQUENCE [LARGE SCALE GENOMIC DNA]</scope>
    <source>
        <strain evidence="4 5">DSM 20748</strain>
    </source>
</reference>
<protein>
    <submittedName>
        <fullName evidence="4">Nicotinamidase-related amidase</fullName>
    </submittedName>
</protein>
<name>A0A1H3F5Q1_9BACI</name>
<evidence type="ECO:0000256" key="1">
    <source>
        <dbReference type="ARBA" id="ARBA00006336"/>
    </source>
</evidence>
<organism evidence="4 5">
    <name type="scientific">Salimicrobium album</name>
    <dbReference type="NCBI Taxonomy" id="50717"/>
    <lineage>
        <taxon>Bacteria</taxon>
        <taxon>Bacillati</taxon>
        <taxon>Bacillota</taxon>
        <taxon>Bacilli</taxon>
        <taxon>Bacillales</taxon>
        <taxon>Bacillaceae</taxon>
        <taxon>Salimicrobium</taxon>
    </lineage>
</organism>
<dbReference type="CDD" id="cd00431">
    <property type="entry name" value="cysteine_hydrolases"/>
    <property type="match status" value="1"/>
</dbReference>
<accession>A0A1H3F5Q1</accession>
<gene>
    <name evidence="4" type="ORF">SAMN04488081_1497</name>
</gene>
<dbReference type="RefSeq" id="WP_093106787.1">
    <property type="nucleotide sequence ID" value="NZ_FNOS01000003.1"/>
</dbReference>
<comment type="caution">
    <text evidence="4">The sequence shown here is derived from an EMBL/GenBank/DDBJ whole genome shotgun (WGS) entry which is preliminary data.</text>
</comment>
<evidence type="ECO:0000256" key="2">
    <source>
        <dbReference type="ARBA" id="ARBA00022801"/>
    </source>
</evidence>
<keyword evidence="5" id="KW-1185">Reference proteome</keyword>
<evidence type="ECO:0000313" key="5">
    <source>
        <dbReference type="Proteomes" id="UP000198647"/>
    </source>
</evidence>
<dbReference type="EMBL" id="FNOS01000003">
    <property type="protein sequence ID" value="SDX85504.1"/>
    <property type="molecule type" value="Genomic_DNA"/>
</dbReference>
<dbReference type="SUPFAM" id="SSF52499">
    <property type="entry name" value="Isochorismatase-like hydrolases"/>
    <property type="match status" value="1"/>
</dbReference>
<dbReference type="InterPro" id="IPR000868">
    <property type="entry name" value="Isochorismatase-like_dom"/>
</dbReference>
<proteinExistence type="inferred from homology"/>
<feature type="domain" description="Isochorismatase-like" evidence="3">
    <location>
        <begin position="5"/>
        <end position="175"/>
    </location>
</feature>
<dbReference type="Pfam" id="PF00857">
    <property type="entry name" value="Isochorismatase"/>
    <property type="match status" value="1"/>
</dbReference>
<dbReference type="Proteomes" id="UP000198647">
    <property type="component" value="Unassembled WGS sequence"/>
</dbReference>
<dbReference type="InterPro" id="IPR050272">
    <property type="entry name" value="Isochorismatase-like_hydrls"/>
</dbReference>
<dbReference type="PANTHER" id="PTHR43540">
    <property type="entry name" value="PEROXYUREIDOACRYLATE/UREIDOACRYLATE AMIDOHYDROLASE-RELATED"/>
    <property type="match status" value="1"/>
</dbReference>
<sequence>MSNKTALLLIDFINSMDFDGGENLLQNTKEIVPDVKTLKQEAKDNDVPVIYVNDNFGLWQDHVEDLIKDVKKGIGRPVIEELEPARDEYFILKPKHSGFYGTQLDILLQQLGIEQLIISGIAGDICTLFTANDAYMRGYHLWVPENASASEYKEDNDNALRIIKRSLQANITSTKDFTIKEFLDGKDK</sequence>
<evidence type="ECO:0000259" key="3">
    <source>
        <dbReference type="Pfam" id="PF00857"/>
    </source>
</evidence>
<dbReference type="Gene3D" id="3.40.50.850">
    <property type="entry name" value="Isochorismatase-like"/>
    <property type="match status" value="1"/>
</dbReference>
<comment type="similarity">
    <text evidence="1">Belongs to the isochorismatase family.</text>
</comment>